<dbReference type="AlphaFoldDB" id="A0A133Y083"/>
<evidence type="ECO:0000256" key="1">
    <source>
        <dbReference type="SAM" id="SignalP"/>
    </source>
</evidence>
<name>A0A133Y083_9LACT</name>
<proteinExistence type="predicted"/>
<organism evidence="2 4">
    <name type="scientific">Aerococcus christensenii</name>
    <dbReference type="NCBI Taxonomy" id="87541"/>
    <lineage>
        <taxon>Bacteria</taxon>
        <taxon>Bacillati</taxon>
        <taxon>Bacillota</taxon>
        <taxon>Bacilli</taxon>
        <taxon>Lactobacillales</taxon>
        <taxon>Aerococcaceae</taxon>
        <taxon>Aerococcus</taxon>
    </lineage>
</organism>
<gene>
    <name evidence="3" type="ORF">CYJ27_07925</name>
    <name evidence="2" type="ORF">HMPREF3187_00761</name>
</gene>
<accession>A0A133Y083</accession>
<feature type="chain" id="PRO_5038211799" description="Outer membrane lipoprotein carrier protein LolA" evidence="1">
    <location>
        <begin position="22"/>
        <end position="242"/>
    </location>
</feature>
<evidence type="ECO:0000313" key="3">
    <source>
        <dbReference type="EMBL" id="PKY90822.1"/>
    </source>
</evidence>
<keyword evidence="1" id="KW-0732">Signal</keyword>
<feature type="signal peptide" evidence="1">
    <location>
        <begin position="1"/>
        <end position="21"/>
    </location>
</feature>
<dbReference type="Proteomes" id="UP000234775">
    <property type="component" value="Unassembled WGS sequence"/>
</dbReference>
<sequence>MKAIYLLSFPLFCLLFGCQHATPNAAFIEKIEKQSQNIQQFEERASLNQQFTNEKWNHNQQHWLLCFDQDKGLEGKRITSSEEHPSTLLRVKSQPDTTFFAENDQKWQITTHPQSQIEAVYPLTYRQFIDLFKTLDSQGQWLHTPTESTWQFQGKNKSLHSLLNTLTEKDYISDVIHTLHFSFNRKTGYLTHITWQAQGTERLSNQPLTTHFELQFSGINQLHLPNSFANLTPIERQEASTL</sequence>
<protein>
    <recommendedName>
        <fullName evidence="6">Outer membrane lipoprotein carrier protein LolA</fullName>
    </recommendedName>
</protein>
<evidence type="ECO:0008006" key="6">
    <source>
        <dbReference type="Google" id="ProtNLM"/>
    </source>
</evidence>
<dbReference type="PROSITE" id="PS51257">
    <property type="entry name" value="PROKAR_LIPOPROTEIN"/>
    <property type="match status" value="1"/>
</dbReference>
<dbReference type="STRING" id="87541.AWM71_03475"/>
<dbReference type="RefSeq" id="WP_060936735.1">
    <property type="nucleotide sequence ID" value="NZ_JASOZP010000015.1"/>
</dbReference>
<reference evidence="3 5" key="2">
    <citation type="submission" date="2017-12" db="EMBL/GenBank/DDBJ databases">
        <title>Phylogenetic diversity of female urinary microbiome.</title>
        <authorList>
            <person name="Thomas-White K."/>
            <person name="Wolfe A.J."/>
        </authorList>
    </citation>
    <scope>NUCLEOTIDE SEQUENCE [LARGE SCALE GENOMIC DNA]</scope>
    <source>
        <strain evidence="3 5">UMB0844</strain>
    </source>
</reference>
<evidence type="ECO:0000313" key="2">
    <source>
        <dbReference type="EMBL" id="KXB36585.1"/>
    </source>
</evidence>
<evidence type="ECO:0000313" key="4">
    <source>
        <dbReference type="Proteomes" id="UP000070422"/>
    </source>
</evidence>
<comment type="caution">
    <text evidence="2">The sequence shown here is derived from an EMBL/GenBank/DDBJ whole genome shotgun (WGS) entry which is preliminary data.</text>
</comment>
<reference evidence="2 4" key="1">
    <citation type="submission" date="2016-01" db="EMBL/GenBank/DDBJ databases">
        <authorList>
            <person name="Oliw E.H."/>
        </authorList>
    </citation>
    <scope>NUCLEOTIDE SEQUENCE [LARGE SCALE GENOMIC DNA]</scope>
    <source>
        <strain evidence="2 4">KA00635</strain>
    </source>
</reference>
<evidence type="ECO:0000313" key="5">
    <source>
        <dbReference type="Proteomes" id="UP000234775"/>
    </source>
</evidence>
<dbReference type="EMBL" id="PKGZ01000009">
    <property type="protein sequence ID" value="PKY90822.1"/>
    <property type="molecule type" value="Genomic_DNA"/>
</dbReference>
<dbReference type="Proteomes" id="UP000070422">
    <property type="component" value="Unassembled WGS sequence"/>
</dbReference>
<keyword evidence="5" id="KW-1185">Reference proteome</keyword>
<dbReference type="PATRIC" id="fig|87541.4.peg.757"/>
<dbReference type="EMBL" id="LSCQ01000040">
    <property type="protein sequence ID" value="KXB36585.1"/>
    <property type="molecule type" value="Genomic_DNA"/>
</dbReference>